<dbReference type="InterPro" id="IPR016120">
    <property type="entry name" value="Sig_transdc_His_kin_SpoOB"/>
</dbReference>
<accession>A0A5Q2MX68</accession>
<proteinExistence type="predicted"/>
<gene>
    <name evidence="5" type="ORF">FTV88_1097</name>
</gene>
<feature type="domain" description="SpoOB alpha-helical" evidence="4">
    <location>
        <begin position="18"/>
        <end position="63"/>
    </location>
</feature>
<evidence type="ECO:0000313" key="5">
    <source>
        <dbReference type="EMBL" id="QGG47244.1"/>
    </source>
</evidence>
<evidence type="ECO:0000256" key="1">
    <source>
        <dbReference type="ARBA" id="ARBA00022553"/>
    </source>
</evidence>
<dbReference type="EMBL" id="CP045875">
    <property type="protein sequence ID" value="QGG47244.1"/>
    <property type="molecule type" value="Genomic_DNA"/>
</dbReference>
<protein>
    <recommendedName>
        <fullName evidence="4">SpoOB alpha-helical domain-containing protein</fullName>
    </recommendedName>
</protein>
<dbReference type="Proteomes" id="UP000366051">
    <property type="component" value="Chromosome"/>
</dbReference>
<evidence type="ECO:0000259" key="4">
    <source>
        <dbReference type="Pfam" id="PF14689"/>
    </source>
</evidence>
<sequence length="181" mass="21108">MGNINDCIEPCESSQSELWLEVWREMRHDFINHLQIILGYVQLGRAEKANHYLKDLAAKIRDDGQLTALGVMPLIVMLIHKMYSLRKEEILLQVTVQDNWRPEEWQSDEEVTVLLRETENFIQSLLLHRKTCHDGADSLCLFFHGGQEPYVEAYWLGCFEESQRRLLGKDKEDPRAIRGGP</sequence>
<name>A0A5Q2MX68_9FIRM</name>
<keyword evidence="1" id="KW-0597">Phosphoprotein</keyword>
<dbReference type="SUPFAM" id="SSF55890">
    <property type="entry name" value="Sporulation response regulatory protein Spo0B"/>
    <property type="match status" value="1"/>
</dbReference>
<dbReference type="RefSeq" id="WP_153724664.1">
    <property type="nucleotide sequence ID" value="NZ_CP045875.1"/>
</dbReference>
<evidence type="ECO:0000313" key="6">
    <source>
        <dbReference type="Proteomes" id="UP000366051"/>
    </source>
</evidence>
<dbReference type="KEGG" id="hcv:FTV88_1097"/>
<keyword evidence="3" id="KW-0418">Kinase</keyword>
<keyword evidence="2" id="KW-0808">Transferase</keyword>
<dbReference type="GO" id="GO:0000155">
    <property type="term" value="F:phosphorelay sensor kinase activity"/>
    <property type="evidence" value="ECO:0007669"/>
    <property type="project" value="InterPro"/>
</dbReference>
<organism evidence="5 6">
    <name type="scientific">Heliorestis convoluta</name>
    <dbReference type="NCBI Taxonomy" id="356322"/>
    <lineage>
        <taxon>Bacteria</taxon>
        <taxon>Bacillati</taxon>
        <taxon>Bacillota</taxon>
        <taxon>Clostridia</taxon>
        <taxon>Eubacteriales</taxon>
        <taxon>Heliobacteriaceae</taxon>
        <taxon>Heliorestis</taxon>
    </lineage>
</organism>
<dbReference type="InterPro" id="IPR039506">
    <property type="entry name" value="SPOB_a"/>
</dbReference>
<reference evidence="6" key="1">
    <citation type="submission" date="2019-11" db="EMBL/GenBank/DDBJ databases">
        <title>Genome sequence of Heliorestis convoluta strain HH, an alkaliphilic and minimalistic phototrophic bacterium from a soda lake in Egypt.</title>
        <authorList>
            <person name="Dewey E.D."/>
            <person name="Stokes L.M."/>
            <person name="Burchell B.M."/>
            <person name="Shaffer K.N."/>
            <person name="Huntington A.M."/>
            <person name="Baker J.M."/>
            <person name="Nadendla S."/>
            <person name="Giglio M.G."/>
            <person name="Touchman J.W."/>
            <person name="Blankenship R.E."/>
            <person name="Madigan M.T."/>
            <person name="Sattley W.M."/>
        </authorList>
    </citation>
    <scope>NUCLEOTIDE SEQUENCE [LARGE SCALE GENOMIC DNA]</scope>
    <source>
        <strain evidence="6">HH</strain>
    </source>
</reference>
<evidence type="ECO:0000256" key="3">
    <source>
        <dbReference type="ARBA" id="ARBA00022777"/>
    </source>
</evidence>
<dbReference type="Gene3D" id="1.10.287.130">
    <property type="match status" value="1"/>
</dbReference>
<evidence type="ECO:0000256" key="2">
    <source>
        <dbReference type="ARBA" id="ARBA00022679"/>
    </source>
</evidence>
<dbReference type="Pfam" id="PF14689">
    <property type="entry name" value="SPOB_a"/>
    <property type="match status" value="1"/>
</dbReference>
<dbReference type="AlphaFoldDB" id="A0A5Q2MX68"/>
<keyword evidence="6" id="KW-1185">Reference proteome</keyword>
<dbReference type="OrthoDB" id="1634477at2"/>